<evidence type="ECO:0000259" key="5">
    <source>
        <dbReference type="Pfam" id="PF13399"/>
    </source>
</evidence>
<feature type="transmembrane region" description="Helical" evidence="3">
    <location>
        <begin position="32"/>
        <end position="52"/>
    </location>
</feature>
<dbReference type="PANTHER" id="PTHR33392:SF6">
    <property type="entry name" value="POLYISOPRENYL-TEICHOIC ACID--PEPTIDOGLYCAN TEICHOIC ACID TRANSFERASE TAGU"/>
    <property type="match status" value="1"/>
</dbReference>
<dbReference type="Proteomes" id="UP000228528">
    <property type="component" value="Unassembled WGS sequence"/>
</dbReference>
<dbReference type="NCBIfam" id="TIGR00350">
    <property type="entry name" value="lytR_cpsA_psr"/>
    <property type="match status" value="1"/>
</dbReference>
<dbReference type="AlphaFoldDB" id="A0A2M6NZY9"/>
<dbReference type="Gene3D" id="3.40.630.190">
    <property type="entry name" value="LCP protein"/>
    <property type="match status" value="1"/>
</dbReference>
<evidence type="ECO:0000256" key="2">
    <source>
        <dbReference type="SAM" id="MobiDB-lite"/>
    </source>
</evidence>
<evidence type="ECO:0000256" key="3">
    <source>
        <dbReference type="SAM" id="Phobius"/>
    </source>
</evidence>
<evidence type="ECO:0000256" key="1">
    <source>
        <dbReference type="ARBA" id="ARBA00006068"/>
    </source>
</evidence>
<comment type="caution">
    <text evidence="6">The sequence shown here is derived from an EMBL/GenBank/DDBJ whole genome shotgun (WGS) entry which is preliminary data.</text>
</comment>
<evidence type="ECO:0000313" key="7">
    <source>
        <dbReference type="Proteomes" id="UP000228528"/>
    </source>
</evidence>
<feature type="domain" description="LytR/CpsA/Psr regulator C-terminal" evidence="5">
    <location>
        <begin position="395"/>
        <end position="486"/>
    </location>
</feature>
<dbReference type="Gene3D" id="3.30.70.2390">
    <property type="match status" value="1"/>
</dbReference>
<dbReference type="Pfam" id="PF03816">
    <property type="entry name" value="LytR_cpsA_psr"/>
    <property type="match status" value="1"/>
</dbReference>
<dbReference type="PANTHER" id="PTHR33392">
    <property type="entry name" value="POLYISOPRENYL-TEICHOIC ACID--PEPTIDOGLYCAN TEICHOIC ACID TRANSFERASE TAGU"/>
    <property type="match status" value="1"/>
</dbReference>
<organism evidence="6 7">
    <name type="scientific">Candidatus Magasanikbacteria bacterium CG10_big_fil_rev_8_21_14_0_10_38_6</name>
    <dbReference type="NCBI Taxonomy" id="1974647"/>
    <lineage>
        <taxon>Bacteria</taxon>
        <taxon>Candidatus Magasanikiibacteriota</taxon>
    </lineage>
</organism>
<evidence type="ECO:0000259" key="4">
    <source>
        <dbReference type="Pfam" id="PF03816"/>
    </source>
</evidence>
<protein>
    <recommendedName>
        <fullName evidence="8">LytR family transcriptional regulator</fullName>
    </recommendedName>
</protein>
<dbReference type="EMBL" id="PFBW01000202">
    <property type="protein sequence ID" value="PIR76998.1"/>
    <property type="molecule type" value="Genomic_DNA"/>
</dbReference>
<evidence type="ECO:0008006" key="8">
    <source>
        <dbReference type="Google" id="ProtNLM"/>
    </source>
</evidence>
<dbReference type="InterPro" id="IPR027381">
    <property type="entry name" value="LytR/CpsA/Psr_C"/>
</dbReference>
<reference evidence="7" key="1">
    <citation type="submission" date="2017-09" db="EMBL/GenBank/DDBJ databases">
        <title>Depth-based differentiation of microbial function through sediment-hosted aquifers and enrichment of novel symbionts in the deep terrestrial subsurface.</title>
        <authorList>
            <person name="Probst A.J."/>
            <person name="Ladd B."/>
            <person name="Jarett J.K."/>
            <person name="Geller-Mcgrath D.E."/>
            <person name="Sieber C.M.K."/>
            <person name="Emerson J.B."/>
            <person name="Anantharaman K."/>
            <person name="Thomas B.C."/>
            <person name="Malmstrom R."/>
            <person name="Stieglmeier M."/>
            <person name="Klingl A."/>
            <person name="Woyke T."/>
            <person name="Ryan C.M."/>
            <person name="Banfield J.F."/>
        </authorList>
    </citation>
    <scope>NUCLEOTIDE SEQUENCE [LARGE SCALE GENOMIC DNA]</scope>
</reference>
<dbReference type="InterPro" id="IPR050922">
    <property type="entry name" value="LytR/CpsA/Psr_CW_biosynth"/>
</dbReference>
<name>A0A2M6NZY9_9BACT</name>
<accession>A0A2M6NZY9</accession>
<comment type="similarity">
    <text evidence="1">Belongs to the LytR/CpsA/Psr (LCP) family.</text>
</comment>
<dbReference type="Pfam" id="PF13399">
    <property type="entry name" value="LytR_C"/>
    <property type="match status" value="1"/>
</dbReference>
<proteinExistence type="inferred from homology"/>
<keyword evidence="3" id="KW-0472">Membrane</keyword>
<evidence type="ECO:0000313" key="6">
    <source>
        <dbReference type="EMBL" id="PIR76998.1"/>
    </source>
</evidence>
<keyword evidence="3" id="KW-0812">Transmembrane</keyword>
<feature type="region of interest" description="Disordered" evidence="2">
    <location>
        <begin position="1"/>
        <end position="24"/>
    </location>
</feature>
<gene>
    <name evidence="6" type="ORF">COU30_04805</name>
</gene>
<keyword evidence="3" id="KW-1133">Transmembrane helix</keyword>
<sequence length="488" mass="53860">MQQHTSVNFLPETPHIHSEELPHTPTKGRRGLFILLMVVFLFIGGCVITYAFSKSAFNSPTDYDPVTLEPKNPGNFIKRLSQLVFHKEPELAGKKDDRINILLLGMGGAGHDGPYLADTIIIVSVKPSTNQVAMISIPRDLGVDIPGYGWQKINHANAFGEANKPQWGAAFATEVIEDTFDIDIQYYGRIDFKAFGEMVDAVGGVTVEVERSFVDTEYPAPNEEYKTVSFQQGVQTMNGQTALIFARSRHGNNWEGSDYARSKRQQKIILALKEKVLSAGTILNPIRLNEIITSLDKHVTTNMEFSDMIAMLKMAKELDTSNIIRLTLDDSTEGYLKQGYSPVGAFILEPKAGSFEGINYAIAHIFDKEGDVIPPQISVVENDTPEQNLPPLPTTNIEVLNGTWVPGLAARAKKQLVDKQVIIQDIGNTNERPVPQSGIYIMSDSVSPEVVDLLKQTLSISVREGNAPSSSVREDTDILVILGEDFID</sequence>
<dbReference type="InterPro" id="IPR004474">
    <property type="entry name" value="LytR_CpsA_psr"/>
</dbReference>
<feature type="domain" description="Cell envelope-related transcriptional attenuator" evidence="4">
    <location>
        <begin position="117"/>
        <end position="277"/>
    </location>
</feature>